<sequence>MDCLKLCRRRQTRSLADELMEHNEAVRRAEKAHEAQEAVERSKSVEDVIGFLKKGSLLWKVKSLSKWYRRKYTLDFEHLKINYEPSHKPVCVERNTTLDISDIHDVRKGWKTDIFNRIASKVEKRIVKLPSSPPLVDERNCFSIIIDVGVAEGIGPLAR</sequence>
<dbReference type="OrthoDB" id="269822at2759"/>
<protein>
    <submittedName>
        <fullName evidence="2">Uncharacterized protein</fullName>
    </submittedName>
</protein>
<keyword evidence="1" id="KW-0175">Coiled coil</keyword>
<dbReference type="EMBL" id="VIIS01000312">
    <property type="protein sequence ID" value="KAF0310421.1"/>
    <property type="molecule type" value="Genomic_DNA"/>
</dbReference>
<dbReference type="InterPro" id="IPR011993">
    <property type="entry name" value="PH-like_dom_sf"/>
</dbReference>
<dbReference type="Proteomes" id="UP000440578">
    <property type="component" value="Unassembled WGS sequence"/>
</dbReference>
<evidence type="ECO:0000256" key="1">
    <source>
        <dbReference type="SAM" id="Coils"/>
    </source>
</evidence>
<dbReference type="Gene3D" id="2.30.29.30">
    <property type="entry name" value="Pleckstrin-homology domain (PH domain)/Phosphotyrosine-binding domain (PTB)"/>
    <property type="match status" value="1"/>
</dbReference>
<dbReference type="SUPFAM" id="SSF50729">
    <property type="entry name" value="PH domain-like"/>
    <property type="match status" value="1"/>
</dbReference>
<comment type="caution">
    <text evidence="2">The sequence shown here is derived from an EMBL/GenBank/DDBJ whole genome shotgun (WGS) entry which is preliminary data.</text>
</comment>
<feature type="coiled-coil region" evidence="1">
    <location>
        <begin position="12"/>
        <end position="39"/>
    </location>
</feature>
<evidence type="ECO:0000313" key="2">
    <source>
        <dbReference type="EMBL" id="KAF0310421.1"/>
    </source>
</evidence>
<dbReference type="AlphaFoldDB" id="A0A6A4X7P1"/>
<evidence type="ECO:0000313" key="3">
    <source>
        <dbReference type="Proteomes" id="UP000440578"/>
    </source>
</evidence>
<keyword evidence="3" id="KW-1185">Reference proteome</keyword>
<reference evidence="2 3" key="1">
    <citation type="submission" date="2019-07" db="EMBL/GenBank/DDBJ databases">
        <title>Draft genome assembly of a fouling barnacle, Amphibalanus amphitrite (Darwin, 1854): The first reference genome for Thecostraca.</title>
        <authorList>
            <person name="Kim W."/>
        </authorList>
    </citation>
    <scope>NUCLEOTIDE SEQUENCE [LARGE SCALE GENOMIC DNA]</scope>
    <source>
        <strain evidence="2">SNU_AA5</strain>
        <tissue evidence="2">Soma without cirri and trophi</tissue>
    </source>
</reference>
<name>A0A6A4X7P1_AMPAM</name>
<organism evidence="2 3">
    <name type="scientific">Amphibalanus amphitrite</name>
    <name type="common">Striped barnacle</name>
    <name type="synonym">Balanus amphitrite</name>
    <dbReference type="NCBI Taxonomy" id="1232801"/>
    <lineage>
        <taxon>Eukaryota</taxon>
        <taxon>Metazoa</taxon>
        <taxon>Ecdysozoa</taxon>
        <taxon>Arthropoda</taxon>
        <taxon>Crustacea</taxon>
        <taxon>Multicrustacea</taxon>
        <taxon>Cirripedia</taxon>
        <taxon>Thoracica</taxon>
        <taxon>Thoracicalcarea</taxon>
        <taxon>Balanomorpha</taxon>
        <taxon>Balanoidea</taxon>
        <taxon>Balanidae</taxon>
        <taxon>Amphibalaninae</taxon>
        <taxon>Amphibalanus</taxon>
    </lineage>
</organism>
<accession>A0A6A4X7P1</accession>
<proteinExistence type="predicted"/>
<gene>
    <name evidence="2" type="ORF">FJT64_018615</name>
</gene>